<dbReference type="InterPro" id="IPR024072">
    <property type="entry name" value="DHFR-like_dom_sf"/>
</dbReference>
<dbReference type="PANTHER" id="PTHR38011:SF11">
    <property type="entry name" value="2,5-DIAMINO-6-RIBOSYLAMINO-4(3H)-PYRIMIDINONE 5'-PHOSPHATE REDUCTASE"/>
    <property type="match status" value="1"/>
</dbReference>
<dbReference type="PANTHER" id="PTHR38011">
    <property type="entry name" value="DIHYDROFOLATE REDUCTASE FAMILY PROTEIN (AFU_ORTHOLOGUE AFUA_8G06820)"/>
    <property type="match status" value="1"/>
</dbReference>
<comment type="caution">
    <text evidence="2">The sequence shown here is derived from an EMBL/GenBank/DDBJ whole genome shotgun (WGS) entry which is preliminary data.</text>
</comment>
<dbReference type="Pfam" id="PF01872">
    <property type="entry name" value="RibD_C"/>
    <property type="match status" value="1"/>
</dbReference>
<dbReference type="RefSeq" id="WP_354192767.1">
    <property type="nucleotide sequence ID" value="NZ_JBEPML010000002.1"/>
</dbReference>
<name>A0ABV2MUW6_9HYPH</name>
<accession>A0ABV2MUW6</accession>
<protein>
    <submittedName>
        <fullName evidence="2">Dihydrofolate reductase</fullName>
    </submittedName>
</protein>
<evidence type="ECO:0000313" key="2">
    <source>
        <dbReference type="EMBL" id="MET3790588.1"/>
    </source>
</evidence>
<dbReference type="InterPro" id="IPR050765">
    <property type="entry name" value="Riboflavin_Biosynth_HTPR"/>
</dbReference>
<dbReference type="EMBL" id="JBEPML010000002">
    <property type="protein sequence ID" value="MET3790588.1"/>
    <property type="molecule type" value="Genomic_DNA"/>
</dbReference>
<dbReference type="Proteomes" id="UP001549076">
    <property type="component" value="Unassembled WGS sequence"/>
</dbReference>
<organism evidence="2 3">
    <name type="scientific">Aquamicrobium terrae</name>
    <dbReference type="NCBI Taxonomy" id="1324945"/>
    <lineage>
        <taxon>Bacteria</taxon>
        <taxon>Pseudomonadati</taxon>
        <taxon>Pseudomonadota</taxon>
        <taxon>Alphaproteobacteria</taxon>
        <taxon>Hyphomicrobiales</taxon>
        <taxon>Phyllobacteriaceae</taxon>
        <taxon>Aquamicrobium</taxon>
    </lineage>
</organism>
<sequence>MSKVVLSMFMTLDGYFAGEDGTFIPPQWSDDMEAWALEAMEQSGHFLYGRVNFEFNKAFWETADTDPESPAAGIAYAGQMNAKPKTVFSRTLSGDPGWNTTLVKDDLPGAVARLKASNEKDLFLFGGGRLARSFVELDLIDEYRLLVRPALQGKGMRLFENGSRSIDLDLVETRAFDTGAVLLRYRRQGEA</sequence>
<proteinExistence type="predicted"/>
<keyword evidence="3" id="KW-1185">Reference proteome</keyword>
<evidence type="ECO:0000313" key="3">
    <source>
        <dbReference type="Proteomes" id="UP001549076"/>
    </source>
</evidence>
<evidence type="ECO:0000259" key="1">
    <source>
        <dbReference type="Pfam" id="PF01872"/>
    </source>
</evidence>
<gene>
    <name evidence="2" type="ORF">ABID37_000779</name>
</gene>
<feature type="domain" description="Bacterial bifunctional deaminase-reductase C-terminal" evidence="1">
    <location>
        <begin position="3"/>
        <end position="182"/>
    </location>
</feature>
<dbReference type="InterPro" id="IPR002734">
    <property type="entry name" value="RibDG_C"/>
</dbReference>
<dbReference type="Gene3D" id="3.40.430.10">
    <property type="entry name" value="Dihydrofolate Reductase, subunit A"/>
    <property type="match status" value="1"/>
</dbReference>
<dbReference type="SUPFAM" id="SSF53597">
    <property type="entry name" value="Dihydrofolate reductase-like"/>
    <property type="match status" value="1"/>
</dbReference>
<reference evidence="2 3" key="1">
    <citation type="submission" date="2024-06" db="EMBL/GenBank/DDBJ databases">
        <title>Genomic Encyclopedia of Type Strains, Phase IV (KMG-IV): sequencing the most valuable type-strain genomes for metagenomic binning, comparative biology and taxonomic classification.</title>
        <authorList>
            <person name="Goeker M."/>
        </authorList>
    </citation>
    <scope>NUCLEOTIDE SEQUENCE [LARGE SCALE GENOMIC DNA]</scope>
    <source>
        <strain evidence="2 3">DSM 27865</strain>
    </source>
</reference>